<evidence type="ECO:0000256" key="1">
    <source>
        <dbReference type="SAM" id="MobiDB-lite"/>
    </source>
</evidence>
<dbReference type="Proteomes" id="UP001066276">
    <property type="component" value="Chromosome 5"/>
</dbReference>
<keyword evidence="3" id="KW-1185">Reference proteome</keyword>
<comment type="caution">
    <text evidence="2">The sequence shown here is derived from an EMBL/GenBank/DDBJ whole genome shotgun (WGS) entry which is preliminary data.</text>
</comment>
<evidence type="ECO:0000313" key="2">
    <source>
        <dbReference type="EMBL" id="KAJ1156250.1"/>
    </source>
</evidence>
<evidence type="ECO:0000313" key="3">
    <source>
        <dbReference type="Proteomes" id="UP001066276"/>
    </source>
</evidence>
<feature type="compositionally biased region" description="Polar residues" evidence="1">
    <location>
        <begin position="1"/>
        <end position="10"/>
    </location>
</feature>
<gene>
    <name evidence="2" type="ORF">NDU88_008974</name>
</gene>
<reference evidence="2" key="1">
    <citation type="journal article" date="2022" name="bioRxiv">
        <title>Sequencing and chromosome-scale assembly of the giantPleurodeles waltlgenome.</title>
        <authorList>
            <person name="Brown T."/>
            <person name="Elewa A."/>
            <person name="Iarovenko S."/>
            <person name="Subramanian E."/>
            <person name="Araus A.J."/>
            <person name="Petzold A."/>
            <person name="Susuki M."/>
            <person name="Suzuki K.-i.T."/>
            <person name="Hayashi T."/>
            <person name="Toyoda A."/>
            <person name="Oliveira C."/>
            <person name="Osipova E."/>
            <person name="Leigh N.D."/>
            <person name="Simon A."/>
            <person name="Yun M.H."/>
        </authorList>
    </citation>
    <scope>NUCLEOTIDE SEQUENCE</scope>
    <source>
        <strain evidence="2">20211129_DDA</strain>
        <tissue evidence="2">Liver</tissue>
    </source>
</reference>
<proteinExistence type="predicted"/>
<accession>A0AAV7RXR7</accession>
<feature type="region of interest" description="Disordered" evidence="1">
    <location>
        <begin position="1"/>
        <end position="23"/>
    </location>
</feature>
<protein>
    <submittedName>
        <fullName evidence="2">Uncharacterized protein</fullName>
    </submittedName>
</protein>
<name>A0AAV7RXR7_PLEWA</name>
<dbReference type="EMBL" id="JANPWB010000009">
    <property type="protein sequence ID" value="KAJ1156250.1"/>
    <property type="molecule type" value="Genomic_DNA"/>
</dbReference>
<feature type="region of interest" description="Disordered" evidence="1">
    <location>
        <begin position="44"/>
        <end position="66"/>
    </location>
</feature>
<dbReference type="AlphaFoldDB" id="A0AAV7RXR7"/>
<sequence>MNTDGHSSAGSKAPESRGGDVQVNVATTMTQVREEQMQALATSTNLWAERRSLSSQSLDDVGALHR</sequence>
<organism evidence="2 3">
    <name type="scientific">Pleurodeles waltl</name>
    <name type="common">Iberian ribbed newt</name>
    <dbReference type="NCBI Taxonomy" id="8319"/>
    <lineage>
        <taxon>Eukaryota</taxon>
        <taxon>Metazoa</taxon>
        <taxon>Chordata</taxon>
        <taxon>Craniata</taxon>
        <taxon>Vertebrata</taxon>
        <taxon>Euteleostomi</taxon>
        <taxon>Amphibia</taxon>
        <taxon>Batrachia</taxon>
        <taxon>Caudata</taxon>
        <taxon>Salamandroidea</taxon>
        <taxon>Salamandridae</taxon>
        <taxon>Pleurodelinae</taxon>
        <taxon>Pleurodeles</taxon>
    </lineage>
</organism>